<dbReference type="OrthoDB" id="3390720at2"/>
<dbReference type="Proteomes" id="UP000305921">
    <property type="component" value="Unassembled WGS sequence"/>
</dbReference>
<organism evidence="1 2">
    <name type="scientific">Streptomyces marianii</name>
    <dbReference type="NCBI Taxonomy" id="1817406"/>
    <lineage>
        <taxon>Bacteria</taxon>
        <taxon>Bacillati</taxon>
        <taxon>Actinomycetota</taxon>
        <taxon>Actinomycetes</taxon>
        <taxon>Kitasatosporales</taxon>
        <taxon>Streptomycetaceae</taxon>
        <taxon>Streptomyces</taxon>
    </lineage>
</organism>
<protein>
    <submittedName>
        <fullName evidence="1">Uncharacterized protein</fullName>
    </submittedName>
</protein>
<comment type="caution">
    <text evidence="1">The sequence shown here is derived from an EMBL/GenBank/DDBJ whole genome shotgun (WGS) entry which is preliminary data.</text>
</comment>
<keyword evidence="2" id="KW-1185">Reference proteome</keyword>
<dbReference type="AlphaFoldDB" id="A0A5R9E7I5"/>
<sequence length="127" mass="14100">MTMGVSDVLAEKQVTRVAEVVFEGMEVVGLQVATASGERFIVTDWTDWTLRIDSRADDALPDYFWPPEEHSLRVVFESKDGASVTAVQERLDEMGDLIALEVTIEGFGVCSSRADSEGFSWHRVTDV</sequence>
<proteinExistence type="predicted"/>
<name>A0A5R9E7I5_9ACTN</name>
<dbReference type="EMBL" id="VAWE01000001">
    <property type="protein sequence ID" value="TLQ43983.1"/>
    <property type="molecule type" value="Genomic_DNA"/>
</dbReference>
<evidence type="ECO:0000313" key="2">
    <source>
        <dbReference type="Proteomes" id="UP000305921"/>
    </source>
</evidence>
<evidence type="ECO:0000313" key="1">
    <source>
        <dbReference type="EMBL" id="TLQ43983.1"/>
    </source>
</evidence>
<dbReference type="RefSeq" id="WP_138053388.1">
    <property type="nucleotide sequence ID" value="NZ_VAWE01000001.1"/>
</dbReference>
<accession>A0A5R9E7I5</accession>
<reference evidence="1 2" key="1">
    <citation type="submission" date="2019-05" db="EMBL/GenBank/DDBJ databases">
        <title>Streptomyces marianii sp. nov., a novel marine actinomycete from southern coast of India.</title>
        <authorList>
            <person name="Iniyan A.M."/>
            <person name="Wink J."/>
            <person name="Ramprasad E."/>
            <person name="Ramana C.V."/>
            <person name="Bunk B."/>
            <person name="Sproer C."/>
            <person name="Joseph F.-J.R.S."/>
            <person name="Vincent S.G.P."/>
        </authorList>
    </citation>
    <scope>NUCLEOTIDE SEQUENCE [LARGE SCALE GENOMIC DNA]</scope>
    <source>
        <strain evidence="1 2">ICN19</strain>
    </source>
</reference>
<gene>
    <name evidence="1" type="ORF">FEF34_13340</name>
</gene>